<dbReference type="Proteomes" id="UP000195569">
    <property type="component" value="Unassembled WGS sequence"/>
</dbReference>
<reference evidence="2" key="1">
    <citation type="submission" date="2016-12" db="EMBL/GenBank/DDBJ databases">
        <authorList>
            <person name="Moulin L."/>
        </authorList>
    </citation>
    <scope>NUCLEOTIDE SEQUENCE [LARGE SCALE GENOMIC DNA]</scope>
    <source>
        <strain evidence="2">STM 7183</strain>
    </source>
</reference>
<dbReference type="InterPro" id="IPR011010">
    <property type="entry name" value="DNA_brk_join_enz"/>
</dbReference>
<proteinExistence type="predicted"/>
<comment type="caution">
    <text evidence="2">The sequence shown here is derived from an EMBL/GenBank/DDBJ whole genome shotgun (WGS) entry which is preliminary data.</text>
</comment>
<keyword evidence="3" id="KW-1185">Reference proteome</keyword>
<sequence length="161" mass="18019">MKEVAALLRNTPAVCKRCYIHPEVIAAFEAGELQELSSPRARRHMKVDEVAFAALLAQGEKKRPAANRRARKNSGNAKSATSTDVERARLAMLQKKSGALQNQANSWQTSRSITTLISERTSRRVLERRPERRLVFVWASGQRHKHACALRGAHACPRHSS</sequence>
<gene>
    <name evidence="2" type="ORF">BN2476_520121</name>
</gene>
<accession>A0A1N7SH80</accession>
<dbReference type="AlphaFoldDB" id="A0A1N7SH80"/>
<protein>
    <submittedName>
        <fullName evidence="2">Uncharacterized protein</fullName>
    </submittedName>
</protein>
<dbReference type="EMBL" id="CYGY02000052">
    <property type="protein sequence ID" value="SIT46784.1"/>
    <property type="molecule type" value="Genomic_DNA"/>
</dbReference>
<evidence type="ECO:0000313" key="2">
    <source>
        <dbReference type="EMBL" id="SIT46784.1"/>
    </source>
</evidence>
<evidence type="ECO:0000256" key="1">
    <source>
        <dbReference type="SAM" id="MobiDB-lite"/>
    </source>
</evidence>
<name>A0A1N7SH80_9BURK</name>
<dbReference type="GO" id="GO:0003677">
    <property type="term" value="F:DNA binding"/>
    <property type="evidence" value="ECO:0007669"/>
    <property type="project" value="InterPro"/>
</dbReference>
<dbReference type="SUPFAM" id="SSF56349">
    <property type="entry name" value="DNA breaking-rejoining enzymes"/>
    <property type="match status" value="1"/>
</dbReference>
<feature type="region of interest" description="Disordered" evidence="1">
    <location>
        <begin position="61"/>
        <end position="84"/>
    </location>
</feature>
<feature type="compositionally biased region" description="Polar residues" evidence="1">
    <location>
        <begin position="74"/>
        <end position="83"/>
    </location>
</feature>
<organism evidence="2 3">
    <name type="scientific">Paraburkholderia piptadeniae</name>
    <dbReference type="NCBI Taxonomy" id="1701573"/>
    <lineage>
        <taxon>Bacteria</taxon>
        <taxon>Pseudomonadati</taxon>
        <taxon>Pseudomonadota</taxon>
        <taxon>Betaproteobacteria</taxon>
        <taxon>Burkholderiales</taxon>
        <taxon>Burkholderiaceae</taxon>
        <taxon>Paraburkholderia</taxon>
    </lineage>
</organism>
<evidence type="ECO:0000313" key="3">
    <source>
        <dbReference type="Proteomes" id="UP000195569"/>
    </source>
</evidence>
<dbReference type="Gene3D" id="1.10.132.120">
    <property type="match status" value="1"/>
</dbReference>